<evidence type="ECO:0000313" key="1">
    <source>
        <dbReference type="EnsemblMetazoa" id="ASTEI09045-PA"/>
    </source>
</evidence>
<sequence length="122" mass="14573">MILSRTTSAIPERLSSFRSISFVRSWNYRVTSWTSIWLLNFVTVLLFLALIVLFRLLVGLLLLLLLIALLRFLVRLLLRFLLIALLRFLARLLRLFLHFFNGFLTVHLFFLHIRRSRLFLLL</sequence>
<protein>
    <submittedName>
        <fullName evidence="1">Uncharacterized protein</fullName>
    </submittedName>
</protein>
<dbReference type="VEuPathDB" id="VectorBase:ASTEI09045"/>
<reference evidence="1" key="2">
    <citation type="submission" date="2020-05" db="UniProtKB">
        <authorList>
            <consortium name="EnsemblMetazoa"/>
        </authorList>
    </citation>
    <scope>IDENTIFICATION</scope>
    <source>
        <strain evidence="1">Indian</strain>
    </source>
</reference>
<dbReference type="Proteomes" id="UP000076408">
    <property type="component" value="Unassembled WGS sequence"/>
</dbReference>
<reference evidence="2" key="1">
    <citation type="journal article" date="2014" name="Genome Biol.">
        <title>Genome analysis of a major urban malaria vector mosquito, Anopheles stephensi.</title>
        <authorList>
            <person name="Jiang X."/>
            <person name="Peery A."/>
            <person name="Hall A.B."/>
            <person name="Sharma A."/>
            <person name="Chen X.G."/>
            <person name="Waterhouse R.M."/>
            <person name="Komissarov A."/>
            <person name="Riehle M.M."/>
            <person name="Shouche Y."/>
            <person name="Sharakhova M.V."/>
            <person name="Lawson D."/>
            <person name="Pakpour N."/>
            <person name="Arensburger P."/>
            <person name="Davidson V.L."/>
            <person name="Eiglmeier K."/>
            <person name="Emrich S."/>
            <person name="George P."/>
            <person name="Kennedy R.C."/>
            <person name="Mane S.P."/>
            <person name="Maslen G."/>
            <person name="Oringanje C."/>
            <person name="Qi Y."/>
            <person name="Settlage R."/>
            <person name="Tojo M."/>
            <person name="Tubio J.M."/>
            <person name="Unger M.F."/>
            <person name="Wang B."/>
            <person name="Vernick K.D."/>
            <person name="Ribeiro J.M."/>
            <person name="James A.A."/>
            <person name="Michel K."/>
            <person name="Riehle M.A."/>
            <person name="Luckhart S."/>
            <person name="Sharakhov I.V."/>
            <person name="Tu Z."/>
        </authorList>
    </citation>
    <scope>NUCLEOTIDE SEQUENCE [LARGE SCALE GENOMIC DNA]</scope>
    <source>
        <strain evidence="2">Indian</strain>
    </source>
</reference>
<proteinExistence type="predicted"/>
<keyword evidence="2" id="KW-1185">Reference proteome</keyword>
<organism evidence="1 2">
    <name type="scientific">Anopheles stephensi</name>
    <name type="common">Indo-Pakistan malaria mosquito</name>
    <dbReference type="NCBI Taxonomy" id="30069"/>
    <lineage>
        <taxon>Eukaryota</taxon>
        <taxon>Metazoa</taxon>
        <taxon>Ecdysozoa</taxon>
        <taxon>Arthropoda</taxon>
        <taxon>Hexapoda</taxon>
        <taxon>Insecta</taxon>
        <taxon>Pterygota</taxon>
        <taxon>Neoptera</taxon>
        <taxon>Endopterygota</taxon>
        <taxon>Diptera</taxon>
        <taxon>Nematocera</taxon>
        <taxon>Culicoidea</taxon>
        <taxon>Culicidae</taxon>
        <taxon>Anophelinae</taxon>
        <taxon>Anopheles</taxon>
    </lineage>
</organism>
<dbReference type="EnsemblMetazoa" id="ASTEI09045-RA">
    <property type="protein sequence ID" value="ASTEI09045-PA"/>
    <property type="gene ID" value="ASTEI09045"/>
</dbReference>
<name>A0A182YKQ9_ANOST</name>
<accession>A0A182YKQ9</accession>
<dbReference type="VEuPathDB" id="VectorBase:ASTE015132"/>
<evidence type="ECO:0000313" key="2">
    <source>
        <dbReference type="Proteomes" id="UP000076408"/>
    </source>
</evidence>
<dbReference type="AlphaFoldDB" id="A0A182YKQ9"/>